<dbReference type="Pfam" id="PF08282">
    <property type="entry name" value="Hydrolase_3"/>
    <property type="match status" value="1"/>
</dbReference>
<dbReference type="SUPFAM" id="SSF56784">
    <property type="entry name" value="HAD-like"/>
    <property type="match status" value="1"/>
</dbReference>
<proteinExistence type="predicted"/>
<accession>A0AAI8MZR9</accession>
<gene>
    <name evidence="1" type="ORF">CWD84_18245</name>
</gene>
<reference evidence="1 2" key="1">
    <citation type="submission" date="2017-11" db="EMBL/GenBank/DDBJ databases">
        <title>Genome sequence and genome mining of multiple bioactive secondary metabolites from a deep sea-derived Bacillus siamensis SCSIO 05746.</title>
        <authorList>
            <person name="Pan H.-Q."/>
            <person name="Ju J.-H."/>
        </authorList>
    </citation>
    <scope>NUCLEOTIDE SEQUENCE [LARGE SCALE GENOMIC DNA]</scope>
    <source>
        <strain evidence="1 2">SCSIO 05746</strain>
    </source>
</reference>
<dbReference type="GO" id="GO:0000287">
    <property type="term" value="F:magnesium ion binding"/>
    <property type="evidence" value="ECO:0007669"/>
    <property type="project" value="TreeGrafter"/>
</dbReference>
<dbReference type="InterPro" id="IPR023214">
    <property type="entry name" value="HAD_sf"/>
</dbReference>
<dbReference type="RefSeq" id="WP_060963355.1">
    <property type="nucleotide sequence ID" value="NZ_CP025001.1"/>
</dbReference>
<dbReference type="GO" id="GO:0005829">
    <property type="term" value="C:cytosol"/>
    <property type="evidence" value="ECO:0007669"/>
    <property type="project" value="TreeGrafter"/>
</dbReference>
<name>A0AAI8MZR9_9BACI</name>
<dbReference type="GO" id="GO:0016791">
    <property type="term" value="F:phosphatase activity"/>
    <property type="evidence" value="ECO:0007669"/>
    <property type="project" value="TreeGrafter"/>
</dbReference>
<evidence type="ECO:0000313" key="2">
    <source>
        <dbReference type="Proteomes" id="UP000234366"/>
    </source>
</evidence>
<dbReference type="PANTHER" id="PTHR10000">
    <property type="entry name" value="PHOSPHOSERINE PHOSPHATASE"/>
    <property type="match status" value="1"/>
</dbReference>
<dbReference type="PANTHER" id="PTHR10000:SF53">
    <property type="entry name" value="5-AMINO-6-(5-PHOSPHO-D-RIBITYLAMINO)URACIL PHOSPHATASE YBJI-RELATED"/>
    <property type="match status" value="1"/>
</dbReference>
<sequence length="259" mass="29097">MKFVFDLDGTICFKGKPVSSVIADAILTLQDEGHEAVFASARPIRDMIPVLDKHFHNSYLIGGNGALSSSTGKIVHTHCFTDEQRKTILHLIEKYNASYLIDSDWNYAYTGPATHPILKQVDELKLAKIVTVEEMESFVKILIVEADDMDAMARELEHEDMVVHKHTNENLIDISPANIHKWSALQRIPVNAEEYIAFGNDTNDITMFQNAAYAVRIGCHPDLEPYADETIPTEENTEEAIAQKITELSQRYKALAPLV</sequence>
<dbReference type="Proteomes" id="UP000234366">
    <property type="component" value="Chromosome"/>
</dbReference>
<dbReference type="InterPro" id="IPR006379">
    <property type="entry name" value="HAD-SF_hydro_IIB"/>
</dbReference>
<keyword evidence="2" id="KW-1185">Reference proteome</keyword>
<dbReference type="AlphaFoldDB" id="A0AAI8MZR9"/>
<evidence type="ECO:0000313" key="1">
    <source>
        <dbReference type="EMBL" id="AUJ78610.1"/>
    </source>
</evidence>
<protein>
    <submittedName>
        <fullName evidence="1">HAD family phosphatase</fullName>
    </submittedName>
</protein>
<dbReference type="KEGG" id="bsia:CWD84_18245"/>
<dbReference type="EMBL" id="CP025001">
    <property type="protein sequence ID" value="AUJ78610.1"/>
    <property type="molecule type" value="Genomic_DNA"/>
</dbReference>
<dbReference type="NCBIfam" id="TIGR01484">
    <property type="entry name" value="HAD-SF-IIB"/>
    <property type="match status" value="1"/>
</dbReference>
<dbReference type="InterPro" id="IPR036412">
    <property type="entry name" value="HAD-like_sf"/>
</dbReference>
<dbReference type="Gene3D" id="3.40.50.1000">
    <property type="entry name" value="HAD superfamily/HAD-like"/>
    <property type="match status" value="1"/>
</dbReference>
<organism evidence="1 2">
    <name type="scientific">Bacillus siamensis</name>
    <dbReference type="NCBI Taxonomy" id="659243"/>
    <lineage>
        <taxon>Bacteria</taxon>
        <taxon>Bacillati</taxon>
        <taxon>Bacillota</taxon>
        <taxon>Bacilli</taxon>
        <taxon>Bacillales</taxon>
        <taxon>Bacillaceae</taxon>
        <taxon>Bacillus</taxon>
        <taxon>Bacillus amyloliquefaciens group</taxon>
    </lineage>
</organism>
<dbReference type="Gene3D" id="3.30.1240.10">
    <property type="match status" value="1"/>
</dbReference>